<dbReference type="CDD" id="cd00146">
    <property type="entry name" value="PKD"/>
    <property type="match status" value="1"/>
</dbReference>
<dbReference type="Proteomes" id="UP000011910">
    <property type="component" value="Unassembled WGS sequence"/>
</dbReference>
<dbReference type="InterPro" id="IPR022409">
    <property type="entry name" value="PKD/Chitinase_dom"/>
</dbReference>
<dbReference type="SMART" id="SM00089">
    <property type="entry name" value="PKD"/>
    <property type="match status" value="1"/>
</dbReference>
<dbReference type="STRING" id="1279009.ADICEAN_04195"/>
<dbReference type="InterPro" id="IPR013783">
    <property type="entry name" value="Ig-like_fold"/>
</dbReference>
<dbReference type="SUPFAM" id="SSF49299">
    <property type="entry name" value="PKD domain"/>
    <property type="match status" value="1"/>
</dbReference>
<dbReference type="AlphaFoldDB" id="M7MW69"/>
<name>M7MW69_9BACT</name>
<protein>
    <submittedName>
        <fullName evidence="2">Carbohydrate binding domain protein</fullName>
    </submittedName>
</protein>
<dbReference type="RefSeq" id="WP_009197570.1">
    <property type="nucleotide sequence ID" value="NZ_AODQ01000210.1"/>
</dbReference>
<dbReference type="Pfam" id="PF00801">
    <property type="entry name" value="PKD"/>
    <property type="match status" value="1"/>
</dbReference>
<dbReference type="Gene3D" id="2.60.40.10">
    <property type="entry name" value="Immunoglobulins"/>
    <property type="match status" value="1"/>
</dbReference>
<keyword evidence="3" id="KW-1185">Reference proteome</keyword>
<organism evidence="2 3">
    <name type="scientific">Cesiribacter andamanensis AMV16</name>
    <dbReference type="NCBI Taxonomy" id="1279009"/>
    <lineage>
        <taxon>Bacteria</taxon>
        <taxon>Pseudomonadati</taxon>
        <taxon>Bacteroidota</taxon>
        <taxon>Cytophagia</taxon>
        <taxon>Cytophagales</taxon>
        <taxon>Cesiribacteraceae</taxon>
        <taxon>Cesiribacter</taxon>
    </lineage>
</organism>
<dbReference type="InterPro" id="IPR008979">
    <property type="entry name" value="Galactose-bd-like_sf"/>
</dbReference>
<dbReference type="Gene3D" id="2.60.120.260">
    <property type="entry name" value="Galactose-binding domain-like"/>
    <property type="match status" value="2"/>
</dbReference>
<dbReference type="PROSITE" id="PS50093">
    <property type="entry name" value="PKD"/>
    <property type="match status" value="1"/>
</dbReference>
<dbReference type="PROSITE" id="PS51257">
    <property type="entry name" value="PROKAR_LIPOPROTEIN"/>
    <property type="match status" value="1"/>
</dbReference>
<dbReference type="InterPro" id="IPR035986">
    <property type="entry name" value="PKD_dom_sf"/>
</dbReference>
<dbReference type="InterPro" id="IPR000601">
    <property type="entry name" value="PKD_dom"/>
</dbReference>
<comment type="caution">
    <text evidence="2">The sequence shown here is derived from an EMBL/GenBank/DDBJ whole genome shotgun (WGS) entry which is preliminary data.</text>
</comment>
<dbReference type="EMBL" id="AODQ01000210">
    <property type="protein sequence ID" value="EMR00683.1"/>
    <property type="molecule type" value="Genomic_DNA"/>
</dbReference>
<feature type="domain" description="PKD" evidence="1">
    <location>
        <begin position="66"/>
        <end position="119"/>
    </location>
</feature>
<evidence type="ECO:0000313" key="2">
    <source>
        <dbReference type="EMBL" id="EMR00683.1"/>
    </source>
</evidence>
<dbReference type="SUPFAM" id="SSF49785">
    <property type="entry name" value="Galactose-binding domain-like"/>
    <property type="match status" value="2"/>
</dbReference>
<gene>
    <name evidence="2" type="ORF">ADICEAN_04195</name>
</gene>
<reference evidence="2 3" key="1">
    <citation type="journal article" date="2013" name="Genome Announc.">
        <title>Draft Genome Sequence of Cesiribacter andamanensis Strain AMV16T, Isolated from a Soil Sample from a Mud Volcano in the Andaman Islands, India.</title>
        <authorList>
            <person name="Shivaji S."/>
            <person name="Ara S."/>
            <person name="Begum Z."/>
            <person name="Srinivas T.N."/>
            <person name="Singh A."/>
            <person name="Kumar Pinnaka A."/>
        </authorList>
    </citation>
    <scope>NUCLEOTIDE SEQUENCE [LARGE SCALE GENOMIC DNA]</scope>
    <source>
        <strain evidence="2 3">AMV16</strain>
    </source>
</reference>
<evidence type="ECO:0000313" key="3">
    <source>
        <dbReference type="Proteomes" id="UP000011910"/>
    </source>
</evidence>
<sequence length="599" mass="65194">MKRILYNFAWIIGLLTFVAGCDLFEQEEFSLGAPPTEQDAVFTYAPTAENDNIIRFTSPSSGFMKTWDFGNGAPLAKGDIATGVYPLKGTYEVTLTVFTSGGSVSSTQTIEIAETDPTLLDLPVYNMLTGGPNGPGQKTWVIDAARAGHFGVGPVDASSPIWYAAGPNEKQGGGLYNDTYTFQLEGFTYLMETAGDVYLNGGQAGNFPGSYESPVGDYTAPYTPPANLSWSVSENDQGVQFITISNGGFIGYYTGVRTYEIISLSDNELVLKYFDAANDALAWFLRLIPEGYTPPPPPPPAGVSLPLGFETQSPTFTTFGGSTYELVDNPDKSGINTSNKVAKTEHGGETWAGLFFELTDPLDFSTQPIIKLKVWAPQAGTFRFKLENMDNPQGDFIEIDAEVPVAEEWVELSFDLSQAASGRYARMVLFPGWNVSNAGTFYFDDIRQAAPPLALPITFETQEPAFTTFGGSTYEVVDNPDKSGINTSNRVAKTVHGGETWAGLFVELGSPLDFSGQGQMKVKVWAPQTGTFRFKLENMDDPQGDFIELDAEVTVAEQWTEVSFDFSSAPAGRYARLVVFPGWSVANAGTFYFDDIRLE</sequence>
<proteinExistence type="predicted"/>
<dbReference type="eggNOG" id="COG3291">
    <property type="taxonomic scope" value="Bacteria"/>
</dbReference>
<evidence type="ECO:0000259" key="1">
    <source>
        <dbReference type="PROSITE" id="PS50093"/>
    </source>
</evidence>
<accession>M7MW69</accession>